<dbReference type="AlphaFoldDB" id="A0A1R1EU29"/>
<sequence>MQLAALLSMNPLDPNVHVRRAEAQMANLMNRISWTDALKSAGRSLVMEPIHMDRRQENILILVLLILLVIVLLFLL</sequence>
<accession>A0A1R1EU29</accession>
<keyword evidence="1" id="KW-0812">Transmembrane</keyword>
<evidence type="ECO:0000313" key="3">
    <source>
        <dbReference type="Proteomes" id="UP000187172"/>
    </source>
</evidence>
<dbReference type="Proteomes" id="UP000187172">
    <property type="component" value="Unassembled WGS sequence"/>
</dbReference>
<proteinExistence type="predicted"/>
<reference evidence="2 3" key="1">
    <citation type="submission" date="2016-11" db="EMBL/GenBank/DDBJ databases">
        <title>Paenibacillus species isolates.</title>
        <authorList>
            <person name="Beno S.M."/>
        </authorList>
    </citation>
    <scope>NUCLEOTIDE SEQUENCE [LARGE SCALE GENOMIC DNA]</scope>
    <source>
        <strain evidence="2 3">FSL R5-0378</strain>
    </source>
</reference>
<keyword evidence="1" id="KW-1133">Transmembrane helix</keyword>
<keyword evidence="3" id="KW-1185">Reference proteome</keyword>
<protein>
    <submittedName>
        <fullName evidence="2">Uncharacterized protein</fullName>
    </submittedName>
</protein>
<dbReference type="EMBL" id="MRTP01000002">
    <property type="protein sequence ID" value="OMF55331.1"/>
    <property type="molecule type" value="Genomic_DNA"/>
</dbReference>
<gene>
    <name evidence="2" type="ORF">BK138_11575</name>
</gene>
<organism evidence="2 3">
    <name type="scientific">Paenibacillus rhizosphaerae</name>
    <dbReference type="NCBI Taxonomy" id="297318"/>
    <lineage>
        <taxon>Bacteria</taxon>
        <taxon>Bacillati</taxon>
        <taxon>Bacillota</taxon>
        <taxon>Bacilli</taxon>
        <taxon>Bacillales</taxon>
        <taxon>Paenibacillaceae</taxon>
        <taxon>Paenibacillus</taxon>
    </lineage>
</organism>
<evidence type="ECO:0000256" key="1">
    <source>
        <dbReference type="SAM" id="Phobius"/>
    </source>
</evidence>
<feature type="transmembrane region" description="Helical" evidence="1">
    <location>
        <begin position="59"/>
        <end position="75"/>
    </location>
</feature>
<keyword evidence="1" id="KW-0472">Membrane</keyword>
<name>A0A1R1EU29_9BACL</name>
<comment type="caution">
    <text evidence="2">The sequence shown here is derived from an EMBL/GenBank/DDBJ whole genome shotgun (WGS) entry which is preliminary data.</text>
</comment>
<evidence type="ECO:0000313" key="2">
    <source>
        <dbReference type="EMBL" id="OMF55331.1"/>
    </source>
</evidence>
<dbReference type="STRING" id="297318.BK138_11575"/>